<dbReference type="Pfam" id="PF01261">
    <property type="entry name" value="AP_endonuc_2"/>
    <property type="match status" value="1"/>
</dbReference>
<feature type="domain" description="Xylose isomerase-like TIM barrel" evidence="1">
    <location>
        <begin position="5"/>
        <end position="153"/>
    </location>
</feature>
<feature type="non-terminal residue" evidence="2">
    <location>
        <position position="1"/>
    </location>
</feature>
<dbReference type="Gene3D" id="3.20.20.150">
    <property type="entry name" value="Divalent-metal-dependent TIM barrel enzymes"/>
    <property type="match status" value="1"/>
</dbReference>
<reference evidence="2" key="1">
    <citation type="journal article" date="2015" name="Nature">
        <title>Complex archaea that bridge the gap between prokaryotes and eukaryotes.</title>
        <authorList>
            <person name="Spang A."/>
            <person name="Saw J.H."/>
            <person name="Jorgensen S.L."/>
            <person name="Zaremba-Niedzwiedzka K."/>
            <person name="Martijn J."/>
            <person name="Lind A.E."/>
            <person name="van Eijk R."/>
            <person name="Schleper C."/>
            <person name="Guy L."/>
            <person name="Ettema T.J."/>
        </authorList>
    </citation>
    <scope>NUCLEOTIDE SEQUENCE</scope>
</reference>
<dbReference type="InterPro" id="IPR036237">
    <property type="entry name" value="Xyl_isomerase-like_sf"/>
</dbReference>
<comment type="caution">
    <text evidence="2">The sequence shown here is derived from an EMBL/GenBank/DDBJ whole genome shotgun (WGS) entry which is preliminary data.</text>
</comment>
<proteinExistence type="predicted"/>
<dbReference type="InterPro" id="IPR050312">
    <property type="entry name" value="IolE/XylAMocC-like"/>
</dbReference>
<name>A0A0F9DAH7_9ZZZZ</name>
<evidence type="ECO:0000259" key="1">
    <source>
        <dbReference type="Pfam" id="PF01261"/>
    </source>
</evidence>
<accession>A0A0F9DAH7</accession>
<organism evidence="2">
    <name type="scientific">marine sediment metagenome</name>
    <dbReference type="NCBI Taxonomy" id="412755"/>
    <lineage>
        <taxon>unclassified sequences</taxon>
        <taxon>metagenomes</taxon>
        <taxon>ecological metagenomes</taxon>
    </lineage>
</organism>
<dbReference type="SUPFAM" id="SSF51658">
    <property type="entry name" value="Xylose isomerase-like"/>
    <property type="match status" value="1"/>
</dbReference>
<protein>
    <recommendedName>
        <fullName evidence="1">Xylose isomerase-like TIM barrel domain-containing protein</fullName>
    </recommendedName>
</protein>
<dbReference type="PANTHER" id="PTHR12110">
    <property type="entry name" value="HYDROXYPYRUVATE ISOMERASE"/>
    <property type="match status" value="1"/>
</dbReference>
<gene>
    <name evidence="2" type="ORF">LCGC14_2512610</name>
</gene>
<dbReference type="EMBL" id="LAZR01040337">
    <property type="protein sequence ID" value="KKL14741.1"/>
    <property type="molecule type" value="Genomic_DNA"/>
</dbReference>
<dbReference type="InterPro" id="IPR013022">
    <property type="entry name" value="Xyl_isomerase-like_TIM-brl"/>
</dbReference>
<dbReference type="PANTHER" id="PTHR12110:SF53">
    <property type="entry name" value="BLR5974 PROTEIN"/>
    <property type="match status" value="1"/>
</dbReference>
<sequence>PLIRGVSYEDAWNRMRDTWHECAEEAQKAGVLVVWEFEPGFMFNKPHEVDKMICDVSHTNFTVLFDSCHAHMCSVAAARQEEPLDKLEGGSSEFAGLLSGNIGYVHLIDSDNTLHDNWTSTHAPFGTGKIDFDELTDAIVASGYNDDWWTIDLCFWPEAWEVLEDSKIFIDNLLTTHGLL</sequence>
<evidence type="ECO:0000313" key="2">
    <source>
        <dbReference type="EMBL" id="KKL14741.1"/>
    </source>
</evidence>
<dbReference type="AlphaFoldDB" id="A0A0F9DAH7"/>